<name>A0A1V6QKD6_9EURO</name>
<keyword evidence="2" id="KW-1185">Reference proteome</keyword>
<dbReference type="Proteomes" id="UP000191672">
    <property type="component" value="Unassembled WGS sequence"/>
</dbReference>
<proteinExistence type="predicted"/>
<dbReference type="EMBL" id="MDYN01000002">
    <property type="protein sequence ID" value="OQD89683.1"/>
    <property type="molecule type" value="Genomic_DNA"/>
</dbReference>
<dbReference type="AlphaFoldDB" id="A0A1V6QKD6"/>
<sequence>MYLDDLTGVEPFTGDNIAEIVIFSAGRSKNVVIAATLVFPNHQAAASILYRKS</sequence>
<protein>
    <submittedName>
        <fullName evidence="1">Uncharacterized protein</fullName>
    </submittedName>
</protein>
<accession>A0A1V6QKD6</accession>
<organism evidence="1 2">
    <name type="scientific">Penicillium antarcticum</name>
    <dbReference type="NCBI Taxonomy" id="416450"/>
    <lineage>
        <taxon>Eukaryota</taxon>
        <taxon>Fungi</taxon>
        <taxon>Dikarya</taxon>
        <taxon>Ascomycota</taxon>
        <taxon>Pezizomycotina</taxon>
        <taxon>Eurotiomycetes</taxon>
        <taxon>Eurotiomycetidae</taxon>
        <taxon>Eurotiales</taxon>
        <taxon>Aspergillaceae</taxon>
        <taxon>Penicillium</taxon>
    </lineage>
</organism>
<gene>
    <name evidence="1" type="ORF">PENANT_c002G10830</name>
</gene>
<dbReference type="STRING" id="416450.A0A1V6QKD6"/>
<reference evidence="2" key="1">
    <citation type="journal article" date="2017" name="Nat. Microbiol.">
        <title>Global analysis of biosynthetic gene clusters reveals vast potential of secondary metabolite production in Penicillium species.</title>
        <authorList>
            <person name="Nielsen J.C."/>
            <person name="Grijseels S."/>
            <person name="Prigent S."/>
            <person name="Ji B."/>
            <person name="Dainat J."/>
            <person name="Nielsen K.F."/>
            <person name="Frisvad J.C."/>
            <person name="Workman M."/>
            <person name="Nielsen J."/>
        </authorList>
    </citation>
    <scope>NUCLEOTIDE SEQUENCE [LARGE SCALE GENOMIC DNA]</scope>
    <source>
        <strain evidence="2">IBT 31811</strain>
    </source>
</reference>
<evidence type="ECO:0000313" key="2">
    <source>
        <dbReference type="Proteomes" id="UP000191672"/>
    </source>
</evidence>
<comment type="caution">
    <text evidence="1">The sequence shown here is derived from an EMBL/GenBank/DDBJ whole genome shotgun (WGS) entry which is preliminary data.</text>
</comment>
<evidence type="ECO:0000313" key="1">
    <source>
        <dbReference type="EMBL" id="OQD89683.1"/>
    </source>
</evidence>